<feature type="binding site" evidence="5">
    <location>
        <position position="100"/>
    </location>
    <ligand>
        <name>S-adenosyl-L-methionine</name>
        <dbReference type="ChEBI" id="CHEBI:59789"/>
    </ligand>
</feature>
<evidence type="ECO:0000313" key="7">
    <source>
        <dbReference type="Proteomes" id="UP000033220"/>
    </source>
</evidence>
<feature type="binding site" evidence="5">
    <location>
        <position position="68"/>
    </location>
    <ligand>
        <name>S-adenosyl-L-methionine</name>
        <dbReference type="ChEBI" id="CHEBI:59789"/>
    </ligand>
</feature>
<evidence type="ECO:0000256" key="4">
    <source>
        <dbReference type="ARBA" id="ARBA00038303"/>
    </source>
</evidence>
<dbReference type="InterPro" id="IPR029028">
    <property type="entry name" value="Alpha/beta_knot_MTases"/>
</dbReference>
<comment type="catalytic activity">
    <reaction evidence="5">
        <text>pseudouridine(1915) in 23S rRNA + S-adenosyl-L-methionine = N(3)-methylpseudouridine(1915) in 23S rRNA + S-adenosyl-L-homocysteine + H(+)</text>
        <dbReference type="Rhea" id="RHEA:42752"/>
        <dbReference type="Rhea" id="RHEA-COMP:10221"/>
        <dbReference type="Rhea" id="RHEA-COMP:10222"/>
        <dbReference type="ChEBI" id="CHEBI:15378"/>
        <dbReference type="ChEBI" id="CHEBI:57856"/>
        <dbReference type="ChEBI" id="CHEBI:59789"/>
        <dbReference type="ChEBI" id="CHEBI:65314"/>
        <dbReference type="ChEBI" id="CHEBI:74486"/>
        <dbReference type="EC" id="2.1.1.177"/>
    </reaction>
</comment>
<evidence type="ECO:0000256" key="1">
    <source>
        <dbReference type="ARBA" id="ARBA00022603"/>
    </source>
</evidence>
<keyword evidence="5" id="KW-0698">rRNA processing</keyword>
<dbReference type="EMBL" id="HE663493">
    <property type="protein sequence ID" value="CCG08522.1"/>
    <property type="molecule type" value="Genomic_DNA"/>
</dbReference>
<evidence type="ECO:0000256" key="5">
    <source>
        <dbReference type="HAMAP-Rule" id="MF_00658"/>
    </source>
</evidence>
<reference evidence="6 7" key="1">
    <citation type="submission" date="2012-02" db="EMBL/GenBank/DDBJ databases">
        <title>Shotgun genome sequence of Phaeospirillum photometricum DSM 122.</title>
        <authorList>
            <person name="Duquesne K."/>
            <person name="Sturgis J."/>
        </authorList>
    </citation>
    <scope>NUCLEOTIDE SEQUENCE [LARGE SCALE GENOMIC DNA]</scope>
    <source>
        <strain evidence="7">DSM122</strain>
    </source>
</reference>
<evidence type="ECO:0000313" key="6">
    <source>
        <dbReference type="EMBL" id="CCG08522.1"/>
    </source>
</evidence>
<dbReference type="EC" id="2.1.1.177" evidence="5"/>
<dbReference type="PIRSF" id="PIRSF004505">
    <property type="entry name" value="MT_bac"/>
    <property type="match status" value="1"/>
</dbReference>
<dbReference type="PANTHER" id="PTHR33603">
    <property type="entry name" value="METHYLTRANSFERASE"/>
    <property type="match status" value="1"/>
</dbReference>
<dbReference type="InterPro" id="IPR003742">
    <property type="entry name" value="RlmH-like"/>
</dbReference>
<dbReference type="NCBIfam" id="NF000989">
    <property type="entry name" value="PRK00103.2-3"/>
    <property type="match status" value="1"/>
</dbReference>
<name>H6SKK7_PARPM</name>
<dbReference type="Gene3D" id="3.40.1280.10">
    <property type="match status" value="1"/>
</dbReference>
<gene>
    <name evidence="5 6" type="primary">rlmH</name>
    <name evidence="6" type="ORF">RSPPHO_01896</name>
</gene>
<comment type="subcellular location">
    <subcellularLocation>
        <location evidence="5">Cytoplasm</location>
    </subcellularLocation>
</comment>
<dbReference type="KEGG" id="rpm:RSPPHO_01896"/>
<dbReference type="PANTHER" id="PTHR33603:SF1">
    <property type="entry name" value="RIBOSOMAL RNA LARGE SUBUNIT METHYLTRANSFERASE H"/>
    <property type="match status" value="1"/>
</dbReference>
<evidence type="ECO:0000256" key="2">
    <source>
        <dbReference type="ARBA" id="ARBA00022679"/>
    </source>
</evidence>
<dbReference type="GO" id="GO:0005737">
    <property type="term" value="C:cytoplasm"/>
    <property type="evidence" value="ECO:0007669"/>
    <property type="project" value="UniProtKB-SubCell"/>
</dbReference>
<dbReference type="PATRIC" id="fig|1150469.3.peg.2132"/>
<dbReference type="CDD" id="cd18081">
    <property type="entry name" value="RlmH-like"/>
    <property type="match status" value="1"/>
</dbReference>
<keyword evidence="1 5" id="KW-0489">Methyltransferase</keyword>
<dbReference type="RefSeq" id="WP_014415157.1">
    <property type="nucleotide sequence ID" value="NC_017059.1"/>
</dbReference>
<keyword evidence="2 5" id="KW-0808">Transferase</keyword>
<comment type="function">
    <text evidence="5">Specifically methylates the pseudouridine at position 1915 (m3Psi1915) in 23S rRNA.</text>
</comment>
<comment type="similarity">
    <text evidence="4 5">Belongs to the RNA methyltransferase RlmH family.</text>
</comment>
<dbReference type="InterPro" id="IPR029026">
    <property type="entry name" value="tRNA_m1G_MTases_N"/>
</dbReference>
<dbReference type="Pfam" id="PF02590">
    <property type="entry name" value="SPOUT_MTase"/>
    <property type="match status" value="1"/>
</dbReference>
<dbReference type="OrthoDB" id="9806643at2"/>
<dbReference type="SUPFAM" id="SSF75217">
    <property type="entry name" value="alpha/beta knot"/>
    <property type="match status" value="1"/>
</dbReference>
<keyword evidence="7" id="KW-1185">Reference proteome</keyword>
<organism evidence="6 7">
    <name type="scientific">Pararhodospirillum photometricum DSM 122</name>
    <dbReference type="NCBI Taxonomy" id="1150469"/>
    <lineage>
        <taxon>Bacteria</taxon>
        <taxon>Pseudomonadati</taxon>
        <taxon>Pseudomonadota</taxon>
        <taxon>Alphaproteobacteria</taxon>
        <taxon>Rhodospirillales</taxon>
        <taxon>Rhodospirillaceae</taxon>
        <taxon>Pararhodospirillum</taxon>
    </lineage>
</organism>
<accession>H6SKK7</accession>
<keyword evidence="5" id="KW-0963">Cytoplasm</keyword>
<dbReference type="eggNOG" id="COG1576">
    <property type="taxonomic scope" value="Bacteria"/>
</dbReference>
<evidence type="ECO:0000256" key="3">
    <source>
        <dbReference type="ARBA" id="ARBA00022691"/>
    </source>
</evidence>
<dbReference type="HAMAP" id="MF_00658">
    <property type="entry name" value="23SrRNA_methyltr_H"/>
    <property type="match status" value="1"/>
</dbReference>
<protein>
    <recommendedName>
        <fullName evidence="5">Ribosomal RNA large subunit methyltransferase H</fullName>
        <ecNumber evidence="5">2.1.1.177</ecNumber>
    </recommendedName>
    <alternativeName>
        <fullName evidence="5">23S rRNA (pseudouridine1915-N3)-methyltransferase</fullName>
    </alternativeName>
    <alternativeName>
        <fullName evidence="5">23S rRNA m3Psi1915 methyltransferase</fullName>
    </alternativeName>
    <alternativeName>
        <fullName evidence="5">rRNA (pseudouridine-N3-)-methyltransferase RlmH</fullName>
    </alternativeName>
</protein>
<dbReference type="HOGENOM" id="CLU_100552_1_1_5"/>
<dbReference type="AlphaFoldDB" id="H6SKK7"/>
<dbReference type="STRING" id="1150469.RSPPHO_01896"/>
<comment type="subunit">
    <text evidence="5">Homodimer.</text>
</comment>
<dbReference type="GO" id="GO:0070038">
    <property type="term" value="F:rRNA (pseudouridine-N3-)-methyltransferase activity"/>
    <property type="evidence" value="ECO:0007669"/>
    <property type="project" value="UniProtKB-UniRule"/>
</dbReference>
<sequence>MKTLILAVGRARPGPEKTLFDHYASRLRGGLAVVEVEEKRPLPVPARKEREAELLLAQVPPGAVLVALDEHGKAWSSLALARALEKWQDDSRPALAFAIGGADGHGTALLARADVVVSLGALTWPHMLVRALIAEQVYRAQCILGGHPYHRE</sequence>
<keyword evidence="3 5" id="KW-0949">S-adenosyl-L-methionine</keyword>
<dbReference type="Proteomes" id="UP000033220">
    <property type="component" value="Chromosome DSM 122"/>
</dbReference>
<proteinExistence type="inferred from homology"/>
<feature type="binding site" evidence="5">
    <location>
        <begin position="119"/>
        <end position="124"/>
    </location>
    <ligand>
        <name>S-adenosyl-L-methionine</name>
        <dbReference type="ChEBI" id="CHEBI:59789"/>
    </ligand>
</feature>